<organism evidence="2 3">
    <name type="scientific">Tritrichomonas musculus</name>
    <dbReference type="NCBI Taxonomy" id="1915356"/>
    <lineage>
        <taxon>Eukaryota</taxon>
        <taxon>Metamonada</taxon>
        <taxon>Parabasalia</taxon>
        <taxon>Tritrichomonadida</taxon>
        <taxon>Tritrichomonadidae</taxon>
        <taxon>Tritrichomonas</taxon>
    </lineage>
</organism>
<feature type="region of interest" description="Disordered" evidence="1">
    <location>
        <begin position="1"/>
        <end position="40"/>
    </location>
</feature>
<protein>
    <submittedName>
        <fullName evidence="2">Uncharacterized protein</fullName>
    </submittedName>
</protein>
<comment type="caution">
    <text evidence="2">The sequence shown here is derived from an EMBL/GenBank/DDBJ whole genome shotgun (WGS) entry which is preliminary data.</text>
</comment>
<name>A0ABR2JQ28_9EUKA</name>
<dbReference type="EMBL" id="JAPFFF010000010">
    <property type="protein sequence ID" value="KAK8880506.1"/>
    <property type="molecule type" value="Genomic_DNA"/>
</dbReference>
<evidence type="ECO:0000256" key="1">
    <source>
        <dbReference type="SAM" id="MobiDB-lite"/>
    </source>
</evidence>
<evidence type="ECO:0000313" key="2">
    <source>
        <dbReference type="EMBL" id="KAK8880506.1"/>
    </source>
</evidence>
<proteinExistence type="predicted"/>
<sequence length="233" mass="27110">MEPALNNEETALNNEEPALNNGEPALNNEEPALNNEEPALNNEDPALKMKELALLYSFDQEQLKFQLIKISGEIFLDNNTYMKEYSLLKFRLLHPQLPLPDLLFTYTTKTCVDKDLISNFKSVIDFYYDDNNFKTDQYSLTNLLEKSFSFKIPYDFIKASNDLQMFSPPSFPIIYQNENKIDLTSSPELNTSFTIIFVSLLFHRYLATFVPLNLYMRGETLLQGTSMMNYRHF</sequence>
<reference evidence="2 3" key="1">
    <citation type="submission" date="2024-04" db="EMBL/GenBank/DDBJ databases">
        <title>Tritrichomonas musculus Genome.</title>
        <authorList>
            <person name="Alves-Ferreira E."/>
            <person name="Grigg M."/>
            <person name="Lorenzi H."/>
            <person name="Galac M."/>
        </authorList>
    </citation>
    <scope>NUCLEOTIDE SEQUENCE [LARGE SCALE GENOMIC DNA]</scope>
    <source>
        <strain evidence="2 3">EAF2021</strain>
    </source>
</reference>
<evidence type="ECO:0000313" key="3">
    <source>
        <dbReference type="Proteomes" id="UP001470230"/>
    </source>
</evidence>
<keyword evidence="3" id="KW-1185">Reference proteome</keyword>
<gene>
    <name evidence="2" type="ORF">M9Y10_003184</name>
</gene>
<accession>A0ABR2JQ28</accession>
<dbReference type="Proteomes" id="UP001470230">
    <property type="component" value="Unassembled WGS sequence"/>
</dbReference>